<evidence type="ECO:0000313" key="8">
    <source>
        <dbReference type="EMBL" id="PKH40360.1"/>
    </source>
</evidence>
<feature type="transmembrane region" description="Helical" evidence="7">
    <location>
        <begin position="252"/>
        <end position="273"/>
    </location>
</feature>
<dbReference type="GO" id="GO:0022857">
    <property type="term" value="F:transmembrane transporter activity"/>
    <property type="evidence" value="ECO:0007669"/>
    <property type="project" value="InterPro"/>
</dbReference>
<dbReference type="AlphaFoldDB" id="A0A1I1AQB0"/>
<evidence type="ECO:0000256" key="6">
    <source>
        <dbReference type="ARBA" id="ARBA00023136"/>
    </source>
</evidence>
<evidence type="ECO:0000313" key="9">
    <source>
        <dbReference type="EMBL" id="SFB40117.1"/>
    </source>
</evidence>
<comment type="subcellular location">
    <subcellularLocation>
        <location evidence="1">Cell membrane</location>
        <topology evidence="1">Multi-pass membrane protein</topology>
    </subcellularLocation>
</comment>
<keyword evidence="2" id="KW-0813">Transport</keyword>
<feature type="transmembrane region" description="Helical" evidence="7">
    <location>
        <begin position="142"/>
        <end position="166"/>
    </location>
</feature>
<dbReference type="PANTHER" id="PTHR23517">
    <property type="entry name" value="RESISTANCE PROTEIN MDTM, PUTATIVE-RELATED-RELATED"/>
    <property type="match status" value="1"/>
</dbReference>
<proteinExistence type="predicted"/>
<evidence type="ECO:0000256" key="4">
    <source>
        <dbReference type="ARBA" id="ARBA00022692"/>
    </source>
</evidence>
<feature type="transmembrane region" description="Helical" evidence="7">
    <location>
        <begin position="24"/>
        <end position="46"/>
    </location>
</feature>
<feature type="transmembrane region" description="Helical" evidence="7">
    <location>
        <begin position="285"/>
        <end position="303"/>
    </location>
</feature>
<keyword evidence="6 7" id="KW-0472">Membrane</keyword>
<evidence type="ECO:0000313" key="10">
    <source>
        <dbReference type="Proteomes" id="UP000199113"/>
    </source>
</evidence>
<keyword evidence="5 7" id="KW-1133">Transmembrane helix</keyword>
<feature type="transmembrane region" description="Helical" evidence="7">
    <location>
        <begin position="213"/>
        <end position="232"/>
    </location>
</feature>
<dbReference type="OrthoDB" id="3865324at2"/>
<keyword evidence="11" id="KW-1185">Reference proteome</keyword>
<dbReference type="Pfam" id="PF07690">
    <property type="entry name" value="MFS_1"/>
    <property type="match status" value="1"/>
</dbReference>
<accession>A0A1I1AQB0</accession>
<protein>
    <submittedName>
        <fullName evidence="8">MFS transporter</fullName>
    </submittedName>
    <submittedName>
        <fullName evidence="9">Major Facilitator Superfamily protein</fullName>
    </submittedName>
</protein>
<organism evidence="9 10">
    <name type="scientific">Nocardioides alpinus</name>
    <dbReference type="NCBI Taxonomy" id="748909"/>
    <lineage>
        <taxon>Bacteria</taxon>
        <taxon>Bacillati</taxon>
        <taxon>Actinomycetota</taxon>
        <taxon>Actinomycetes</taxon>
        <taxon>Propionibacteriales</taxon>
        <taxon>Nocardioidaceae</taxon>
        <taxon>Nocardioides</taxon>
    </lineage>
</organism>
<evidence type="ECO:0000256" key="5">
    <source>
        <dbReference type="ARBA" id="ARBA00022989"/>
    </source>
</evidence>
<reference evidence="9" key="1">
    <citation type="submission" date="2016-10" db="EMBL/GenBank/DDBJ databases">
        <authorList>
            <person name="de Groot N.N."/>
        </authorList>
    </citation>
    <scope>NUCLEOTIDE SEQUENCE [LARGE SCALE GENOMIC DNA]</scope>
    <source>
        <strain evidence="9">CGMCC 1.10697</strain>
    </source>
</reference>
<feature type="transmembrane region" description="Helical" evidence="7">
    <location>
        <begin position="172"/>
        <end position="192"/>
    </location>
</feature>
<evidence type="ECO:0000256" key="1">
    <source>
        <dbReference type="ARBA" id="ARBA00004651"/>
    </source>
</evidence>
<dbReference type="PANTHER" id="PTHR23517:SF3">
    <property type="entry name" value="INTEGRAL MEMBRANE TRANSPORT PROTEIN"/>
    <property type="match status" value="1"/>
</dbReference>
<gene>
    <name evidence="8" type="ORF">CXG46_13325</name>
    <name evidence="9" type="ORF">SAMN05192575_11056</name>
</gene>
<evidence type="ECO:0000256" key="2">
    <source>
        <dbReference type="ARBA" id="ARBA00022448"/>
    </source>
</evidence>
<name>A0A1I1AQB0_9ACTN</name>
<dbReference type="EMBL" id="PJBV01000019">
    <property type="protein sequence ID" value="PKH40360.1"/>
    <property type="molecule type" value="Genomic_DNA"/>
</dbReference>
<dbReference type="Gene3D" id="1.20.1250.20">
    <property type="entry name" value="MFS general substrate transporter like domains"/>
    <property type="match status" value="1"/>
</dbReference>
<evidence type="ECO:0000256" key="3">
    <source>
        <dbReference type="ARBA" id="ARBA00022475"/>
    </source>
</evidence>
<dbReference type="GO" id="GO:0005886">
    <property type="term" value="C:plasma membrane"/>
    <property type="evidence" value="ECO:0007669"/>
    <property type="project" value="UniProtKB-SubCell"/>
</dbReference>
<evidence type="ECO:0000313" key="11">
    <source>
        <dbReference type="Proteomes" id="UP000233565"/>
    </source>
</evidence>
<feature type="transmembrane region" description="Helical" evidence="7">
    <location>
        <begin position="377"/>
        <end position="398"/>
    </location>
</feature>
<dbReference type="InterPro" id="IPR050171">
    <property type="entry name" value="MFS_Transporters"/>
</dbReference>
<reference evidence="8 11" key="2">
    <citation type="submission" date="2017-12" db="EMBL/GenBank/DDBJ databases">
        <title>Pharmacopeia of the Arctic Ocean.</title>
        <authorList>
            <person name="Collins E."/>
            <person name="Ducluzeau A.-L."/>
        </authorList>
    </citation>
    <scope>NUCLEOTIDE SEQUENCE [LARGE SCALE GENOMIC DNA]</scope>
    <source>
        <strain evidence="8 11">DSM 23325</strain>
    </source>
</reference>
<sequence>MLTALKNYATPPSTLAGRLSAQSLIFASADGAFLAGSAVFFILVVGLSLGEVGLGLTIAAIASFVVAVPAGRLVDRFGPKRMWSLSALLQGALFAVWPWIDSFPEYVALAVAMEVVGTLAGTAHGAYVIDVLPPAERVESRAYMYSALNLGFSLGGLIGVMAIAFGTDALRWSPMLSAVLFMANSVAVLRLPDASHDVRGSEPRVKPEGIPAIRNRSWIAVTALTGVMWTNQVLLHTVIPVWLVTETDAPKVLVALLFGTNTLMCIVLPRLASRGIRDVGTALRAVRLSTVFFVLTCVITLVTHETVGWLTIALFFLGHVVLTWSELFLSASGWTLEVELMDPRRRGDYQGVSELGGTLGRFWAPAVYGFLAMEWGAFGWLTIAAIVTAAATGLHFAAHAGRRWLEQNVPADILADARAGEPDVADAAAAGLPSMLTPDAPLPESTGDLTR</sequence>
<keyword evidence="4 7" id="KW-0812">Transmembrane</keyword>
<feature type="transmembrane region" description="Helical" evidence="7">
    <location>
        <begin position="52"/>
        <end position="70"/>
    </location>
</feature>
<dbReference type="STRING" id="748909.SAMN05192575_11056"/>
<feature type="transmembrane region" description="Helical" evidence="7">
    <location>
        <begin position="106"/>
        <end position="130"/>
    </location>
</feature>
<evidence type="ECO:0000256" key="7">
    <source>
        <dbReference type="SAM" id="Phobius"/>
    </source>
</evidence>
<dbReference type="SUPFAM" id="SSF103473">
    <property type="entry name" value="MFS general substrate transporter"/>
    <property type="match status" value="1"/>
</dbReference>
<dbReference type="RefSeq" id="WP_091200618.1">
    <property type="nucleotide sequence ID" value="NZ_FOKC01000010.1"/>
</dbReference>
<dbReference type="InterPro" id="IPR011701">
    <property type="entry name" value="MFS"/>
</dbReference>
<dbReference type="InterPro" id="IPR036259">
    <property type="entry name" value="MFS_trans_sf"/>
</dbReference>
<dbReference type="Proteomes" id="UP000233565">
    <property type="component" value="Unassembled WGS sequence"/>
</dbReference>
<dbReference type="EMBL" id="FOKC01000010">
    <property type="protein sequence ID" value="SFB40117.1"/>
    <property type="molecule type" value="Genomic_DNA"/>
</dbReference>
<dbReference type="Proteomes" id="UP000199113">
    <property type="component" value="Unassembled WGS sequence"/>
</dbReference>
<feature type="transmembrane region" description="Helical" evidence="7">
    <location>
        <begin position="82"/>
        <end position="100"/>
    </location>
</feature>
<keyword evidence="3" id="KW-1003">Cell membrane</keyword>